<reference evidence="2 3" key="1">
    <citation type="journal article" date="2011" name="PLoS Pathog.">
        <title>Endophytic Life Strategies Decoded by Genome and Transcriptome Analyses of the Mutualistic Root Symbiont Piriformospora indica.</title>
        <authorList>
            <person name="Zuccaro A."/>
            <person name="Lahrmann U."/>
            <person name="Guldener U."/>
            <person name="Langen G."/>
            <person name="Pfiffi S."/>
            <person name="Biedenkopf D."/>
            <person name="Wong P."/>
            <person name="Samans B."/>
            <person name="Grimm C."/>
            <person name="Basiewicz M."/>
            <person name="Murat C."/>
            <person name="Martin F."/>
            <person name="Kogel K.H."/>
        </authorList>
    </citation>
    <scope>NUCLEOTIDE SEQUENCE [LARGE SCALE GENOMIC DNA]</scope>
    <source>
        <strain evidence="2 3">DSM 11827</strain>
    </source>
</reference>
<gene>
    <name evidence="2" type="ORF">PIIN_07979</name>
</gene>
<keyword evidence="3" id="KW-1185">Reference proteome</keyword>
<dbReference type="EMBL" id="CAFZ01000272">
    <property type="protein sequence ID" value="CCA74025.1"/>
    <property type="molecule type" value="Genomic_DNA"/>
</dbReference>
<evidence type="ECO:0000313" key="3">
    <source>
        <dbReference type="Proteomes" id="UP000007148"/>
    </source>
</evidence>
<proteinExistence type="predicted"/>
<dbReference type="Proteomes" id="UP000007148">
    <property type="component" value="Unassembled WGS sequence"/>
</dbReference>
<dbReference type="InParanoid" id="G4TRT2"/>
<dbReference type="Pfam" id="PF20151">
    <property type="entry name" value="DUF6533"/>
    <property type="match status" value="1"/>
</dbReference>
<name>G4TRT2_SERID</name>
<feature type="domain" description="DUF6533" evidence="1">
    <location>
        <begin position="15"/>
        <end position="61"/>
    </location>
</feature>
<organism evidence="2 3">
    <name type="scientific">Serendipita indica (strain DSM 11827)</name>
    <name type="common">Root endophyte fungus</name>
    <name type="synonym">Piriformospora indica</name>
    <dbReference type="NCBI Taxonomy" id="1109443"/>
    <lineage>
        <taxon>Eukaryota</taxon>
        <taxon>Fungi</taxon>
        <taxon>Dikarya</taxon>
        <taxon>Basidiomycota</taxon>
        <taxon>Agaricomycotina</taxon>
        <taxon>Agaricomycetes</taxon>
        <taxon>Sebacinales</taxon>
        <taxon>Serendipitaceae</taxon>
        <taxon>Serendipita</taxon>
    </lineage>
</organism>
<dbReference type="HOGENOM" id="CLU_035509_1_1_1"/>
<protein>
    <recommendedName>
        <fullName evidence="1">DUF6533 domain-containing protein</fullName>
    </recommendedName>
</protein>
<sequence length="264" mass="28751">MESQTLVLYDHVLRCIAVAGTTAFFYDYALTLQSEIRFIWASSGGWLGKSVFYYTRYTPVIGLPMALIELFAPDLSTNMCRYFASDAAIQIGLGTRALSIITPLTGSFNGKCTLVGSPPDLSKIIAGSCLSFVPCEIIILVATIVHASQAKNLRSLEGGSAALPILTRLYHDGMAYFGFALVFRLCGSIVWLTAPDPLKPSADYCVYALTSVVTIRFSLRLRESVADSTEVPSELLTTVLKKSFVNPRESRMESSTPPCPCSRS</sequence>
<dbReference type="InterPro" id="IPR045340">
    <property type="entry name" value="DUF6533"/>
</dbReference>
<dbReference type="OrthoDB" id="2745134at2759"/>
<evidence type="ECO:0000259" key="1">
    <source>
        <dbReference type="Pfam" id="PF20151"/>
    </source>
</evidence>
<dbReference type="AlphaFoldDB" id="G4TRT2"/>
<evidence type="ECO:0000313" key="2">
    <source>
        <dbReference type="EMBL" id="CCA74025.1"/>
    </source>
</evidence>
<comment type="caution">
    <text evidence="2">The sequence shown here is derived from an EMBL/GenBank/DDBJ whole genome shotgun (WGS) entry which is preliminary data.</text>
</comment>
<accession>G4TRT2</accession>